<organism evidence="2 3">
    <name type="scientific">bacterium (Candidatus Gribaldobacteria) CG10_big_fil_rev_8_21_14_0_10_37_46</name>
    <dbReference type="NCBI Taxonomy" id="2014276"/>
    <lineage>
        <taxon>Bacteria</taxon>
        <taxon>Candidatus Gribaldobacteria</taxon>
    </lineage>
</organism>
<protein>
    <recommendedName>
        <fullName evidence="1">Aminoglycoside phosphotransferase domain-containing protein</fullName>
    </recommendedName>
</protein>
<dbReference type="AlphaFoldDB" id="A0A2H0UWI2"/>
<evidence type="ECO:0000313" key="2">
    <source>
        <dbReference type="EMBL" id="PIR91191.1"/>
    </source>
</evidence>
<dbReference type="Pfam" id="PF01636">
    <property type="entry name" value="APH"/>
    <property type="match status" value="1"/>
</dbReference>
<dbReference type="Proteomes" id="UP000230882">
    <property type="component" value="Unassembled WGS sequence"/>
</dbReference>
<dbReference type="Gene3D" id="3.90.1200.10">
    <property type="match status" value="1"/>
</dbReference>
<dbReference type="SUPFAM" id="SSF56112">
    <property type="entry name" value="Protein kinase-like (PK-like)"/>
    <property type="match status" value="1"/>
</dbReference>
<dbReference type="InterPro" id="IPR011009">
    <property type="entry name" value="Kinase-like_dom_sf"/>
</dbReference>
<dbReference type="InterPro" id="IPR051678">
    <property type="entry name" value="AGP_Transferase"/>
</dbReference>
<feature type="domain" description="Aminoglycoside phosphotransferase" evidence="1">
    <location>
        <begin position="144"/>
        <end position="263"/>
    </location>
</feature>
<comment type="caution">
    <text evidence="2">The sequence shown here is derived from an EMBL/GenBank/DDBJ whole genome shotgun (WGS) entry which is preliminary data.</text>
</comment>
<accession>A0A2H0UWI2</accession>
<evidence type="ECO:0000259" key="1">
    <source>
        <dbReference type="Pfam" id="PF01636"/>
    </source>
</evidence>
<reference evidence="3" key="1">
    <citation type="submission" date="2017-09" db="EMBL/GenBank/DDBJ databases">
        <title>Depth-based differentiation of microbial function through sediment-hosted aquifers and enrichment of novel symbionts in the deep terrestrial subsurface.</title>
        <authorList>
            <person name="Probst A.J."/>
            <person name="Ladd B."/>
            <person name="Jarett J.K."/>
            <person name="Geller-Mcgrath D.E."/>
            <person name="Sieber C.M.K."/>
            <person name="Emerson J.B."/>
            <person name="Anantharaman K."/>
            <person name="Thomas B.C."/>
            <person name="Malmstrom R."/>
            <person name="Stieglmeier M."/>
            <person name="Klingl A."/>
            <person name="Woyke T."/>
            <person name="Ryan C.M."/>
            <person name="Banfield J.F."/>
        </authorList>
    </citation>
    <scope>NUCLEOTIDE SEQUENCE [LARGE SCALE GENOMIC DNA]</scope>
</reference>
<evidence type="ECO:0000313" key="3">
    <source>
        <dbReference type="Proteomes" id="UP000230882"/>
    </source>
</evidence>
<sequence>MDKILSKKIFLAGAEKNILSFLKKTKLTPTEKENIFLKAKKEIRRFVYSVCLGEKGEKFFLKARIMKRREVLKQLKHEISVYKSLNKVSKNQKLNFLFPSILKSGKFRNIDWYLRNYREGKLAGEMMDDFSFRKNFLKNFPPKKMAEALISLQKIPAESLGLKLYKHGGWWYLQDFNYYKQTSLKFFLASPFNQNLLTKKEIKFAENILRNNKNFLDEKASFLTHGDLYPNNILLTPDREIVLLDWELMHLNNPSFDICFVWLLSKNDKKWQKDFFNLTVKNKGEEFEKLFRISLISLSIRFADACWQGLKKRRHQGYPLSSLVKSPVFSYLKFSIKIFKSALFEPKKIYDE</sequence>
<name>A0A2H0UWI2_9BACT</name>
<proteinExistence type="predicted"/>
<dbReference type="PANTHER" id="PTHR21310">
    <property type="entry name" value="AMINOGLYCOSIDE PHOSPHOTRANSFERASE-RELATED-RELATED"/>
    <property type="match status" value="1"/>
</dbReference>
<dbReference type="InterPro" id="IPR002575">
    <property type="entry name" value="Aminoglycoside_PTrfase"/>
</dbReference>
<gene>
    <name evidence="2" type="ORF">COU02_00935</name>
</gene>
<dbReference type="EMBL" id="PFAU01000023">
    <property type="protein sequence ID" value="PIR91191.1"/>
    <property type="molecule type" value="Genomic_DNA"/>
</dbReference>